<dbReference type="RefSeq" id="WP_013765596.1">
    <property type="nucleotide sequence ID" value="NC_015510.1"/>
</dbReference>
<dbReference type="OrthoDB" id="9780326at2"/>
<dbReference type="Pfam" id="PF04542">
    <property type="entry name" value="Sigma70_r2"/>
    <property type="match status" value="1"/>
</dbReference>
<dbReference type="EMBL" id="CP002691">
    <property type="protein sequence ID" value="AEE51055.1"/>
    <property type="molecule type" value="Genomic_DNA"/>
</dbReference>
<dbReference type="HOGENOM" id="CLU_047691_3_3_10"/>
<dbReference type="SUPFAM" id="SSF88659">
    <property type="entry name" value="Sigma3 and sigma4 domains of RNA polymerase sigma factors"/>
    <property type="match status" value="1"/>
</dbReference>
<evidence type="ECO:0000259" key="5">
    <source>
        <dbReference type="Pfam" id="PF04542"/>
    </source>
</evidence>
<dbReference type="Gene3D" id="1.10.1740.10">
    <property type="match status" value="1"/>
</dbReference>
<evidence type="ECO:0000259" key="6">
    <source>
        <dbReference type="Pfam" id="PF08281"/>
    </source>
</evidence>
<dbReference type="GO" id="GO:0003677">
    <property type="term" value="F:DNA binding"/>
    <property type="evidence" value="ECO:0007669"/>
    <property type="project" value="InterPro"/>
</dbReference>
<accession>F4KRW8</accession>
<name>F4KRW8_HALH1</name>
<dbReference type="Gene3D" id="1.10.10.10">
    <property type="entry name" value="Winged helix-like DNA-binding domain superfamily/Winged helix DNA-binding domain"/>
    <property type="match status" value="1"/>
</dbReference>
<keyword evidence="8" id="KW-1185">Reference proteome</keyword>
<evidence type="ECO:0000313" key="7">
    <source>
        <dbReference type="EMBL" id="AEE51055.1"/>
    </source>
</evidence>
<dbReference type="InterPro" id="IPR007627">
    <property type="entry name" value="RNA_pol_sigma70_r2"/>
</dbReference>
<dbReference type="AlphaFoldDB" id="F4KRW8"/>
<evidence type="ECO:0000256" key="2">
    <source>
        <dbReference type="ARBA" id="ARBA00023015"/>
    </source>
</evidence>
<dbReference type="NCBIfam" id="TIGR02937">
    <property type="entry name" value="sigma70-ECF"/>
    <property type="match status" value="1"/>
</dbReference>
<dbReference type="InterPro" id="IPR036388">
    <property type="entry name" value="WH-like_DNA-bd_sf"/>
</dbReference>
<keyword evidence="3" id="KW-0731">Sigma factor</keyword>
<dbReference type="InterPro" id="IPR013324">
    <property type="entry name" value="RNA_pol_sigma_r3/r4-like"/>
</dbReference>
<dbReference type="InterPro" id="IPR039425">
    <property type="entry name" value="RNA_pol_sigma-70-like"/>
</dbReference>
<dbReference type="PANTHER" id="PTHR43133:SF45">
    <property type="entry name" value="RNA POLYMERASE ECF-TYPE SIGMA FACTOR"/>
    <property type="match status" value="1"/>
</dbReference>
<dbReference type="GO" id="GO:0006352">
    <property type="term" value="P:DNA-templated transcription initiation"/>
    <property type="evidence" value="ECO:0007669"/>
    <property type="project" value="InterPro"/>
</dbReference>
<sequence>MEKEFVQLVQRNAGIIHKVIQLYVEHPEDRRDLYQEVLLQAWKSYAGFKGESLFSTWLYRISLNTVLTFRRRQKVVYSELPSQYDQTAEHTTPPLEDSELLLLAIKQLNEIDRVIITLHLDGYENEEIAQVTGLSKNNATVRLHRAKQAVVQRLKTWTTSTKI</sequence>
<evidence type="ECO:0000256" key="3">
    <source>
        <dbReference type="ARBA" id="ARBA00023082"/>
    </source>
</evidence>
<feature type="domain" description="RNA polymerase sigma factor 70 region 4 type 2" evidence="6">
    <location>
        <begin position="99"/>
        <end position="149"/>
    </location>
</feature>
<dbReference type="Pfam" id="PF08281">
    <property type="entry name" value="Sigma70_r4_2"/>
    <property type="match status" value="1"/>
</dbReference>
<keyword evidence="4" id="KW-0804">Transcription</keyword>
<reference key="2">
    <citation type="submission" date="2011-04" db="EMBL/GenBank/DDBJ databases">
        <title>Complete sequence of chromosome of Haliscomenobacter hydrossis DSM 1100.</title>
        <authorList>
            <consortium name="US DOE Joint Genome Institute (JGI-PGF)"/>
            <person name="Lucas S."/>
            <person name="Han J."/>
            <person name="Lapidus A."/>
            <person name="Bruce D."/>
            <person name="Goodwin L."/>
            <person name="Pitluck S."/>
            <person name="Peters L."/>
            <person name="Kyrpides N."/>
            <person name="Mavromatis K."/>
            <person name="Ivanova N."/>
            <person name="Ovchinnikova G."/>
            <person name="Pagani I."/>
            <person name="Daligault H."/>
            <person name="Detter J.C."/>
            <person name="Han C."/>
            <person name="Land M."/>
            <person name="Hauser L."/>
            <person name="Markowitz V."/>
            <person name="Cheng J.-F."/>
            <person name="Hugenholtz P."/>
            <person name="Woyke T."/>
            <person name="Wu D."/>
            <person name="Verbarg S."/>
            <person name="Frueling A."/>
            <person name="Brambilla E."/>
            <person name="Klenk H.-P."/>
            <person name="Eisen J.A."/>
        </authorList>
    </citation>
    <scope>NUCLEOTIDE SEQUENCE</scope>
    <source>
        <strain>DSM 1100</strain>
    </source>
</reference>
<feature type="domain" description="RNA polymerase sigma-70 region 2" evidence="5">
    <location>
        <begin position="8"/>
        <end position="74"/>
    </location>
</feature>
<dbReference type="InterPro" id="IPR013325">
    <property type="entry name" value="RNA_pol_sigma_r2"/>
</dbReference>
<dbReference type="SUPFAM" id="SSF88946">
    <property type="entry name" value="Sigma2 domain of RNA polymerase sigma factors"/>
    <property type="match status" value="1"/>
</dbReference>
<dbReference type="InterPro" id="IPR014284">
    <property type="entry name" value="RNA_pol_sigma-70_dom"/>
</dbReference>
<dbReference type="InterPro" id="IPR013249">
    <property type="entry name" value="RNA_pol_sigma70_r4_t2"/>
</dbReference>
<dbReference type="STRING" id="760192.Halhy_3194"/>
<proteinExistence type="inferred from homology"/>
<protein>
    <submittedName>
        <fullName evidence="7">RNA polymerase, sigma-24 subunit, ECF subfamily</fullName>
    </submittedName>
</protein>
<evidence type="ECO:0000256" key="1">
    <source>
        <dbReference type="ARBA" id="ARBA00010641"/>
    </source>
</evidence>
<dbReference type="eggNOG" id="COG1595">
    <property type="taxonomic scope" value="Bacteria"/>
</dbReference>
<gene>
    <name evidence="7" type="ordered locus">Halhy_3194</name>
</gene>
<dbReference type="PANTHER" id="PTHR43133">
    <property type="entry name" value="RNA POLYMERASE ECF-TYPE SIGMA FACTO"/>
    <property type="match status" value="1"/>
</dbReference>
<keyword evidence="2" id="KW-0805">Transcription regulation</keyword>
<evidence type="ECO:0000256" key="4">
    <source>
        <dbReference type="ARBA" id="ARBA00023163"/>
    </source>
</evidence>
<comment type="similarity">
    <text evidence="1">Belongs to the sigma-70 factor family. ECF subfamily.</text>
</comment>
<organism evidence="7 8">
    <name type="scientific">Haliscomenobacter hydrossis (strain ATCC 27775 / DSM 1100 / LMG 10767 / O)</name>
    <dbReference type="NCBI Taxonomy" id="760192"/>
    <lineage>
        <taxon>Bacteria</taxon>
        <taxon>Pseudomonadati</taxon>
        <taxon>Bacteroidota</taxon>
        <taxon>Saprospiria</taxon>
        <taxon>Saprospirales</taxon>
        <taxon>Haliscomenobacteraceae</taxon>
        <taxon>Haliscomenobacter</taxon>
    </lineage>
</organism>
<dbReference type="Proteomes" id="UP000008461">
    <property type="component" value="Chromosome"/>
</dbReference>
<dbReference type="GO" id="GO:0016987">
    <property type="term" value="F:sigma factor activity"/>
    <property type="evidence" value="ECO:0007669"/>
    <property type="project" value="UniProtKB-KW"/>
</dbReference>
<evidence type="ECO:0000313" key="8">
    <source>
        <dbReference type="Proteomes" id="UP000008461"/>
    </source>
</evidence>
<dbReference type="KEGG" id="hhy:Halhy_3194"/>
<reference evidence="7 8" key="1">
    <citation type="journal article" date="2011" name="Stand. Genomic Sci.">
        <title>Complete genome sequence of Haliscomenobacter hydrossis type strain (O).</title>
        <authorList>
            <consortium name="US DOE Joint Genome Institute (JGI-PGF)"/>
            <person name="Daligault H."/>
            <person name="Lapidus A."/>
            <person name="Zeytun A."/>
            <person name="Nolan M."/>
            <person name="Lucas S."/>
            <person name="Del Rio T.G."/>
            <person name="Tice H."/>
            <person name="Cheng J.F."/>
            <person name="Tapia R."/>
            <person name="Han C."/>
            <person name="Goodwin L."/>
            <person name="Pitluck S."/>
            <person name="Liolios K."/>
            <person name="Pagani I."/>
            <person name="Ivanova N."/>
            <person name="Huntemann M."/>
            <person name="Mavromatis K."/>
            <person name="Mikhailova N."/>
            <person name="Pati A."/>
            <person name="Chen A."/>
            <person name="Palaniappan K."/>
            <person name="Land M."/>
            <person name="Hauser L."/>
            <person name="Brambilla E.M."/>
            <person name="Rohde M."/>
            <person name="Verbarg S."/>
            <person name="Goker M."/>
            <person name="Bristow J."/>
            <person name="Eisen J.A."/>
            <person name="Markowitz V."/>
            <person name="Hugenholtz P."/>
            <person name="Kyrpides N.C."/>
            <person name="Klenk H.P."/>
            <person name="Woyke T."/>
        </authorList>
    </citation>
    <scope>NUCLEOTIDE SEQUENCE [LARGE SCALE GENOMIC DNA]</scope>
    <source>
        <strain evidence="8">ATCC 27775 / DSM 1100 / LMG 10767 / O</strain>
    </source>
</reference>